<dbReference type="PANTHER" id="PTHR43048:SF3">
    <property type="entry name" value="METHYLMALONYL-COA EPIMERASE, MITOCHONDRIAL"/>
    <property type="match status" value="1"/>
</dbReference>
<reference evidence="3 4" key="1">
    <citation type="submission" date="2021-04" db="EMBL/GenBank/DDBJ databases">
        <authorList>
            <person name="Pira H."/>
            <person name="Risdian C."/>
            <person name="Wink J."/>
        </authorList>
    </citation>
    <scope>NUCLEOTIDE SEQUENCE [LARGE SCALE GENOMIC DNA]</scope>
    <source>
        <strain evidence="3 4">WHA3</strain>
    </source>
</reference>
<proteinExistence type="predicted"/>
<evidence type="ECO:0000313" key="3">
    <source>
        <dbReference type="EMBL" id="MBV7257483.1"/>
    </source>
</evidence>
<name>A0ABS6SGC6_9SPHN</name>
<dbReference type="InterPro" id="IPR037523">
    <property type="entry name" value="VOC_core"/>
</dbReference>
<gene>
    <name evidence="3" type="ORF">KCG44_11865</name>
</gene>
<evidence type="ECO:0000259" key="2">
    <source>
        <dbReference type="PROSITE" id="PS51819"/>
    </source>
</evidence>
<feature type="domain" description="VOC" evidence="2">
    <location>
        <begin position="11"/>
        <end position="163"/>
    </location>
</feature>
<dbReference type="Pfam" id="PF00903">
    <property type="entry name" value="Glyoxalase"/>
    <property type="match status" value="1"/>
</dbReference>
<sequence>MTINQAPIFKRVDHVSLTVSDLEAALGFYTDVMGARQLYRMGPFDAAEIPPMEDGRDWTDAHVNVPGARLEIAMVELADNLRMELFAYAKPDNARTEPPRNCDVGSRHLCLEVEDVEATVGYMVKHGCRAMAGPIRSEDGPGDPSLSWYILDPFGHQLELVEYL</sequence>
<protein>
    <submittedName>
        <fullName evidence="3">VOC family protein</fullName>
    </submittedName>
</protein>
<accession>A0ABS6SGC6</accession>
<evidence type="ECO:0000256" key="1">
    <source>
        <dbReference type="ARBA" id="ARBA00022723"/>
    </source>
</evidence>
<dbReference type="EMBL" id="JAGSPA010000004">
    <property type="protein sequence ID" value="MBV7257483.1"/>
    <property type="molecule type" value="Genomic_DNA"/>
</dbReference>
<organism evidence="3 4">
    <name type="scientific">Pacificimonas pallii</name>
    <dbReference type="NCBI Taxonomy" id="2827236"/>
    <lineage>
        <taxon>Bacteria</taxon>
        <taxon>Pseudomonadati</taxon>
        <taxon>Pseudomonadota</taxon>
        <taxon>Alphaproteobacteria</taxon>
        <taxon>Sphingomonadales</taxon>
        <taxon>Sphingosinicellaceae</taxon>
        <taxon>Pacificimonas</taxon>
    </lineage>
</organism>
<dbReference type="PANTHER" id="PTHR43048">
    <property type="entry name" value="METHYLMALONYL-COA EPIMERASE"/>
    <property type="match status" value="1"/>
</dbReference>
<dbReference type="PROSITE" id="PS51819">
    <property type="entry name" value="VOC"/>
    <property type="match status" value="1"/>
</dbReference>
<evidence type="ECO:0000313" key="4">
    <source>
        <dbReference type="Proteomes" id="UP000722336"/>
    </source>
</evidence>
<comment type="caution">
    <text evidence="3">The sequence shown here is derived from an EMBL/GenBank/DDBJ whole genome shotgun (WGS) entry which is preliminary data.</text>
</comment>
<keyword evidence="1" id="KW-0479">Metal-binding</keyword>
<dbReference type="Proteomes" id="UP000722336">
    <property type="component" value="Unassembled WGS sequence"/>
</dbReference>
<dbReference type="InterPro" id="IPR004360">
    <property type="entry name" value="Glyas_Fos-R_dOase_dom"/>
</dbReference>
<keyword evidence="4" id="KW-1185">Reference proteome</keyword>
<dbReference type="RefSeq" id="WP_218446333.1">
    <property type="nucleotide sequence ID" value="NZ_JAGSPA010000004.1"/>
</dbReference>
<dbReference type="InterPro" id="IPR051785">
    <property type="entry name" value="MMCE/EMCE_epimerase"/>
</dbReference>